<dbReference type="Pfam" id="PF07661">
    <property type="entry name" value="MORN_2"/>
    <property type="match status" value="3"/>
</dbReference>
<dbReference type="EMBL" id="LRPX01000108">
    <property type="protein sequence ID" value="KXA11907.1"/>
    <property type="molecule type" value="Genomic_DNA"/>
</dbReference>
<evidence type="ECO:0000313" key="2">
    <source>
        <dbReference type="Proteomes" id="UP000070617"/>
    </source>
</evidence>
<proteinExistence type="predicted"/>
<dbReference type="SUPFAM" id="SSF82185">
    <property type="entry name" value="Histone H3 K4-specific methyltransferase SET7/9 N-terminal domain"/>
    <property type="match status" value="2"/>
</dbReference>
<evidence type="ECO:0000313" key="1">
    <source>
        <dbReference type="EMBL" id="KXA11907.1"/>
    </source>
</evidence>
<name>A0A133N6K6_9FUSO</name>
<organism evidence="1 2">
    <name type="scientific">Fusobacterium equinum</name>
    <dbReference type="NCBI Taxonomy" id="134605"/>
    <lineage>
        <taxon>Bacteria</taxon>
        <taxon>Fusobacteriati</taxon>
        <taxon>Fusobacteriota</taxon>
        <taxon>Fusobacteriia</taxon>
        <taxon>Fusobacteriales</taxon>
        <taxon>Fusobacteriaceae</taxon>
        <taxon>Fusobacterium</taxon>
    </lineage>
</organism>
<comment type="caution">
    <text evidence="1">The sequence shown here is derived from an EMBL/GenBank/DDBJ whole genome shotgun (WGS) entry which is preliminary data.</text>
</comment>
<dbReference type="PROSITE" id="PS51257">
    <property type="entry name" value="PROKAR_LIPOPROTEIN"/>
    <property type="match status" value="1"/>
</dbReference>
<dbReference type="InterPro" id="IPR011652">
    <property type="entry name" value="MORN_2"/>
</dbReference>
<gene>
    <name evidence="1" type="ORF">HMPREF3206_01870</name>
</gene>
<dbReference type="AlphaFoldDB" id="A0A133N6K6"/>
<dbReference type="Proteomes" id="UP000070617">
    <property type="component" value="Unassembled WGS sequence"/>
</dbReference>
<protein>
    <submittedName>
        <fullName evidence="1">MORN repeat protein</fullName>
    </submittedName>
</protein>
<sequence>MILLSPRKLQIIQNRRNNMKMKQCMGIFLMMSSCLFAEIREITPLSEFSSVLLGETVQKNTKSEKVISHKAEEKKSVSTMSGIPKHSRNISQKDTSQFVDISEQDNRNGVIYRQGEESPFTGVFALFMGDWIQYIETYKNGKLDGESSWYSQNGTQILLEQYQAGKLHGNQLSYYENGNPKAEVMYDKGKITGVISFSKDGKEIHKSIFNNGTGIWKLYWENGNVLEVGKYTNFRKDGIWKKYNEDGSLESTLEYQNGRLLKETWGE</sequence>
<accession>A0A133N6K6</accession>
<keyword evidence="2" id="KW-1185">Reference proteome</keyword>
<dbReference type="STRING" id="134605.HMPREF3206_01870"/>
<dbReference type="PATRIC" id="fig|134605.3.peg.1849"/>
<dbReference type="Gene3D" id="2.20.110.10">
    <property type="entry name" value="Histone H3 K4-specific methyltransferase SET7/9 N-terminal domain"/>
    <property type="match status" value="2"/>
</dbReference>
<reference evidence="2" key="1">
    <citation type="submission" date="2016-01" db="EMBL/GenBank/DDBJ databases">
        <authorList>
            <person name="Mitreva M."/>
            <person name="Pepin K.H."/>
            <person name="Mihindukulasuriya K.A."/>
            <person name="Fulton R."/>
            <person name="Fronick C."/>
            <person name="O'Laughlin M."/>
            <person name="Miner T."/>
            <person name="Herter B."/>
            <person name="Rosa B.A."/>
            <person name="Cordes M."/>
            <person name="Tomlinson C."/>
            <person name="Wollam A."/>
            <person name="Palsikar V.B."/>
            <person name="Mardis E.R."/>
            <person name="Wilson R.K."/>
        </authorList>
    </citation>
    <scope>NUCLEOTIDE SEQUENCE [LARGE SCALE GENOMIC DNA]</scope>
    <source>
        <strain evidence="2">CMW8396</strain>
    </source>
</reference>